<feature type="region of interest" description="Disordered" evidence="1">
    <location>
        <begin position="1"/>
        <end position="95"/>
    </location>
</feature>
<feature type="compositionally biased region" description="Low complexity" evidence="1">
    <location>
        <begin position="221"/>
        <end position="236"/>
    </location>
</feature>
<dbReference type="EMBL" id="MU805963">
    <property type="protein sequence ID" value="KAJ3843956.1"/>
    <property type="molecule type" value="Genomic_DNA"/>
</dbReference>
<dbReference type="AlphaFoldDB" id="A0AA38PJP8"/>
<comment type="caution">
    <text evidence="2">The sequence shown here is derived from an EMBL/GenBank/DDBJ whole genome shotgun (WGS) entry which is preliminary data.</text>
</comment>
<proteinExistence type="predicted"/>
<organism evidence="2 3">
    <name type="scientific">Lentinula raphanica</name>
    <dbReference type="NCBI Taxonomy" id="153919"/>
    <lineage>
        <taxon>Eukaryota</taxon>
        <taxon>Fungi</taxon>
        <taxon>Dikarya</taxon>
        <taxon>Basidiomycota</taxon>
        <taxon>Agaricomycotina</taxon>
        <taxon>Agaricomycetes</taxon>
        <taxon>Agaricomycetidae</taxon>
        <taxon>Agaricales</taxon>
        <taxon>Marasmiineae</taxon>
        <taxon>Omphalotaceae</taxon>
        <taxon>Lentinula</taxon>
    </lineage>
</organism>
<dbReference type="Proteomes" id="UP001163846">
    <property type="component" value="Unassembled WGS sequence"/>
</dbReference>
<evidence type="ECO:0000313" key="3">
    <source>
        <dbReference type="Proteomes" id="UP001163846"/>
    </source>
</evidence>
<accession>A0AA38PJP8</accession>
<protein>
    <submittedName>
        <fullName evidence="2">Uncharacterized protein</fullName>
    </submittedName>
</protein>
<sequence>MATSSRDSSSNPNLTHKRSPPSPPPSTRLSLTRLHSRSNSLDTQHNATPRSRKAGLTSPEPDSATNRSNKTSRIMSSVKRSLAGSHPATPKKHFSVETMNVTGMYSTIAERTVQQSARLKRQEVDASPPSIEQIAMGLHISRTPHLRPPASPTSAFSQRRTPIPLPPPPSRSAMKKPTKSSSVPSLDPHSSTTVTSSNLPPTPRSTHSLLSLKLRMTRLMPSAPSSSIPSPTSSFPKVPSGEVTMPLASPKKAVRFSISSSDLGAGREE</sequence>
<feature type="compositionally biased region" description="Polar residues" evidence="1">
    <location>
        <begin position="37"/>
        <end position="49"/>
    </location>
</feature>
<feature type="compositionally biased region" description="Polar residues" evidence="1">
    <location>
        <begin position="192"/>
        <end position="209"/>
    </location>
</feature>
<evidence type="ECO:0000256" key="1">
    <source>
        <dbReference type="SAM" id="MobiDB-lite"/>
    </source>
</evidence>
<name>A0AA38PJP8_9AGAR</name>
<feature type="compositionally biased region" description="Low complexity" evidence="1">
    <location>
        <begin position="180"/>
        <end position="191"/>
    </location>
</feature>
<gene>
    <name evidence="2" type="ORF">F5878DRAFT_574105</name>
</gene>
<reference evidence="2" key="1">
    <citation type="submission" date="2022-08" db="EMBL/GenBank/DDBJ databases">
        <authorList>
            <consortium name="DOE Joint Genome Institute"/>
            <person name="Min B."/>
            <person name="Riley R."/>
            <person name="Sierra-Patev S."/>
            <person name="Naranjo-Ortiz M."/>
            <person name="Looney B."/>
            <person name="Konkel Z."/>
            <person name="Slot J.C."/>
            <person name="Sakamoto Y."/>
            <person name="Steenwyk J.L."/>
            <person name="Rokas A."/>
            <person name="Carro J."/>
            <person name="Camarero S."/>
            <person name="Ferreira P."/>
            <person name="Molpeceres G."/>
            <person name="Ruiz-Duenas F.J."/>
            <person name="Serrano A."/>
            <person name="Henrissat B."/>
            <person name="Drula E."/>
            <person name="Hughes K.W."/>
            <person name="Mata J.L."/>
            <person name="Ishikawa N.K."/>
            <person name="Vargas-Isla R."/>
            <person name="Ushijima S."/>
            <person name="Smith C.A."/>
            <person name="Ahrendt S."/>
            <person name="Andreopoulos W."/>
            <person name="He G."/>
            <person name="Labutti K."/>
            <person name="Lipzen A."/>
            <person name="Ng V."/>
            <person name="Sandor L."/>
            <person name="Barry K."/>
            <person name="Martinez A.T."/>
            <person name="Xiao Y."/>
            <person name="Gibbons J.G."/>
            <person name="Terashima K."/>
            <person name="Hibbett D.S."/>
            <person name="Grigoriev I.V."/>
        </authorList>
    </citation>
    <scope>NUCLEOTIDE SEQUENCE</scope>
    <source>
        <strain evidence="2">TFB9207</strain>
    </source>
</reference>
<feature type="region of interest" description="Disordered" evidence="1">
    <location>
        <begin position="141"/>
        <end position="269"/>
    </location>
</feature>
<evidence type="ECO:0000313" key="2">
    <source>
        <dbReference type="EMBL" id="KAJ3843956.1"/>
    </source>
</evidence>
<keyword evidence="3" id="KW-1185">Reference proteome</keyword>
<feature type="compositionally biased region" description="Polar residues" evidence="1">
    <location>
        <begin position="63"/>
        <end position="79"/>
    </location>
</feature>
<feature type="compositionally biased region" description="Polar residues" evidence="1">
    <location>
        <begin position="1"/>
        <end position="14"/>
    </location>
</feature>